<protein>
    <submittedName>
        <fullName evidence="2">Uncharacterized protein</fullName>
    </submittedName>
</protein>
<evidence type="ECO:0000313" key="3">
    <source>
        <dbReference type="Proteomes" id="UP001221757"/>
    </source>
</evidence>
<accession>A0AAD7CSN2</accession>
<name>A0AAD7CSN2_MYCRO</name>
<feature type="region of interest" description="Disordered" evidence="1">
    <location>
        <begin position="1"/>
        <end position="20"/>
    </location>
</feature>
<dbReference type="AlphaFoldDB" id="A0AAD7CSN2"/>
<evidence type="ECO:0000256" key="1">
    <source>
        <dbReference type="SAM" id="MobiDB-lite"/>
    </source>
</evidence>
<dbReference type="Proteomes" id="UP001221757">
    <property type="component" value="Unassembled WGS sequence"/>
</dbReference>
<keyword evidence="3" id="KW-1185">Reference proteome</keyword>
<reference evidence="2" key="1">
    <citation type="submission" date="2023-03" db="EMBL/GenBank/DDBJ databases">
        <title>Massive genome expansion in bonnet fungi (Mycena s.s.) driven by repeated elements and novel gene families across ecological guilds.</title>
        <authorList>
            <consortium name="Lawrence Berkeley National Laboratory"/>
            <person name="Harder C.B."/>
            <person name="Miyauchi S."/>
            <person name="Viragh M."/>
            <person name="Kuo A."/>
            <person name="Thoen E."/>
            <person name="Andreopoulos B."/>
            <person name="Lu D."/>
            <person name="Skrede I."/>
            <person name="Drula E."/>
            <person name="Henrissat B."/>
            <person name="Morin E."/>
            <person name="Kohler A."/>
            <person name="Barry K."/>
            <person name="LaButti K."/>
            <person name="Morin E."/>
            <person name="Salamov A."/>
            <person name="Lipzen A."/>
            <person name="Mereny Z."/>
            <person name="Hegedus B."/>
            <person name="Baldrian P."/>
            <person name="Stursova M."/>
            <person name="Weitz H."/>
            <person name="Taylor A."/>
            <person name="Grigoriev I.V."/>
            <person name="Nagy L.G."/>
            <person name="Martin F."/>
            <person name="Kauserud H."/>
        </authorList>
    </citation>
    <scope>NUCLEOTIDE SEQUENCE</scope>
    <source>
        <strain evidence="2">CBHHK067</strain>
    </source>
</reference>
<dbReference type="EMBL" id="JARKIE010000284">
    <property type="protein sequence ID" value="KAJ7658034.1"/>
    <property type="molecule type" value="Genomic_DNA"/>
</dbReference>
<comment type="caution">
    <text evidence="2">The sequence shown here is derived from an EMBL/GenBank/DDBJ whole genome shotgun (WGS) entry which is preliminary data.</text>
</comment>
<evidence type="ECO:0000313" key="2">
    <source>
        <dbReference type="EMBL" id="KAJ7658034.1"/>
    </source>
</evidence>
<sequence length="101" mass="11588">MEMEDHLIRPSASAAAEGKDDELTAGELFWRDHQVWLKNQSCMLRPRYRLGWVPSWLGTDKHWWDFEDGLGISSSWKCPQSKFVKILGAVLGILVAVLNNF</sequence>
<organism evidence="2 3">
    <name type="scientific">Mycena rosella</name>
    <name type="common">Pink bonnet</name>
    <name type="synonym">Agaricus rosellus</name>
    <dbReference type="NCBI Taxonomy" id="1033263"/>
    <lineage>
        <taxon>Eukaryota</taxon>
        <taxon>Fungi</taxon>
        <taxon>Dikarya</taxon>
        <taxon>Basidiomycota</taxon>
        <taxon>Agaricomycotina</taxon>
        <taxon>Agaricomycetes</taxon>
        <taxon>Agaricomycetidae</taxon>
        <taxon>Agaricales</taxon>
        <taxon>Marasmiineae</taxon>
        <taxon>Mycenaceae</taxon>
        <taxon>Mycena</taxon>
    </lineage>
</organism>
<gene>
    <name evidence="2" type="ORF">B0H17DRAFT_1145737</name>
</gene>
<proteinExistence type="predicted"/>